<comment type="caution">
    <text evidence="1">The sequence shown here is derived from an EMBL/GenBank/DDBJ whole genome shotgun (WGS) entry which is preliminary data.</text>
</comment>
<keyword evidence="2" id="KW-1185">Reference proteome</keyword>
<dbReference type="RefSeq" id="WP_089140517.1">
    <property type="nucleotide sequence ID" value="NZ_AP018685.1"/>
</dbReference>
<protein>
    <submittedName>
        <fullName evidence="1">Uncharacterized protein</fullName>
    </submittedName>
</protein>
<accession>A0ABW7ITX9</accession>
<name>A0ABW7ITX9_9VIBR</name>
<reference evidence="1 2" key="1">
    <citation type="submission" date="2024-10" db="EMBL/GenBank/DDBJ databases">
        <authorList>
            <person name="Yibar A."/>
            <person name="Saticioglu I.B."/>
            <person name="Duman M."/>
            <person name="Ajmi N."/>
            <person name="Gurler F."/>
            <person name="Ay H."/>
            <person name="Onuk E."/>
            <person name="Guler S."/>
            <person name="Romalde J.L."/>
        </authorList>
    </citation>
    <scope>NUCLEOTIDE SEQUENCE [LARGE SCALE GENOMIC DNA]</scope>
    <source>
        <strain evidence="1 2">14-MA-B</strain>
    </source>
</reference>
<evidence type="ECO:0000313" key="2">
    <source>
        <dbReference type="Proteomes" id="UP001607151"/>
    </source>
</evidence>
<proteinExistence type="predicted"/>
<dbReference type="Proteomes" id="UP001607151">
    <property type="component" value="Unassembled WGS sequence"/>
</dbReference>
<dbReference type="EMBL" id="JBIHSN010000002">
    <property type="protein sequence ID" value="MFH0264648.1"/>
    <property type="molecule type" value="Genomic_DNA"/>
</dbReference>
<evidence type="ECO:0000313" key="1">
    <source>
        <dbReference type="EMBL" id="MFH0264648.1"/>
    </source>
</evidence>
<organism evidence="1 2">
    <name type="scientific">Vibrio rumoiensis</name>
    <dbReference type="NCBI Taxonomy" id="76258"/>
    <lineage>
        <taxon>Bacteria</taxon>
        <taxon>Pseudomonadati</taxon>
        <taxon>Pseudomonadota</taxon>
        <taxon>Gammaproteobacteria</taxon>
        <taxon>Vibrionales</taxon>
        <taxon>Vibrionaceae</taxon>
        <taxon>Vibrio</taxon>
    </lineage>
</organism>
<gene>
    <name evidence="1" type="ORF">ACGRQ9_03935</name>
</gene>
<sequence>MMRYQKGAVGLLFTALILVAALTLSLAGYKSTFFQAKRAQNEILSRQNQWAGEGAIECAFTKAQQDRSRTQFTQADYLKADCQQPLNLNGIQVVSVGNKKYSLQPVDGGTQPIVQKVMDFSNNRLAGAIQSTADLFTQASTTISPPDPGMETEDGWECVAVRYKGVFSPGAGITNQGVGDTIEAPYVGFDNNGKDCAEGYDTQSASSNHQEQDLMQDSNLNPFESMFEVSKDNWTQVRDNPKYDFVILNGDAAVAGSSSARITDCGQKVKELVDLGHTHIWMEGSCEISGANLSGMTQTSQLTDGVLLFVHNGVFSLNGSGNFKGVLFQLNDGFQPSAADWVGLEANDYLNSPGVTVFDHQLKKAYGNNYAPANTAAYFQRGSFNFTGGQFLDMDGQLALFHDSLNFSYNEDVIDAVLGTTPPRWVKGSWRDF</sequence>